<evidence type="ECO:0000256" key="1">
    <source>
        <dbReference type="SAM" id="MobiDB-lite"/>
    </source>
</evidence>
<keyword evidence="2" id="KW-0732">Signal</keyword>
<keyword evidence="4" id="KW-1185">Reference proteome</keyword>
<organism evidence="3 4">
    <name type="scientific">Fistulina hepatica ATCC 64428</name>
    <dbReference type="NCBI Taxonomy" id="1128425"/>
    <lineage>
        <taxon>Eukaryota</taxon>
        <taxon>Fungi</taxon>
        <taxon>Dikarya</taxon>
        <taxon>Basidiomycota</taxon>
        <taxon>Agaricomycotina</taxon>
        <taxon>Agaricomycetes</taxon>
        <taxon>Agaricomycetidae</taxon>
        <taxon>Agaricales</taxon>
        <taxon>Fistulinaceae</taxon>
        <taxon>Fistulina</taxon>
    </lineage>
</organism>
<accession>A0A0D7AEK9</accession>
<name>A0A0D7AEK9_9AGAR</name>
<evidence type="ECO:0000256" key="2">
    <source>
        <dbReference type="SAM" id="SignalP"/>
    </source>
</evidence>
<feature type="signal peptide" evidence="2">
    <location>
        <begin position="1"/>
        <end position="15"/>
    </location>
</feature>
<dbReference type="EMBL" id="KN881851">
    <property type="protein sequence ID" value="KIY48301.1"/>
    <property type="molecule type" value="Genomic_DNA"/>
</dbReference>
<dbReference type="AlphaFoldDB" id="A0A0D7AEK9"/>
<dbReference type="PANTHER" id="PTHR35204">
    <property type="entry name" value="YALI0A21131P"/>
    <property type="match status" value="1"/>
</dbReference>
<proteinExistence type="predicted"/>
<sequence length="483" mass="53196">MVLFLFGALCSSVLSAAVASQAPFNVESDLFHLALNSTAPFVFNELYSLLTQWPNVLHPNGHVVIPGELAAYTLMYHSRKDTDVPPPSPEWFAFDPEMSYAIMATKLPGPTYWTTWRTLRPAKIVYLDGMAAAWGEGWLDSQHALIAGTSKQNATSQISIFDDYARAGKLCELFTPMDVDGIIRMNGGFRPADGPGGHRGKPSGPGGKPEEPGGPEGRPGRGPGRDHMVNSGPLARSGNLEWLRASARRPFSLQPHLKLSYKDMVTFHHPRLSSLVEAQRGRPMSEHFIWAHISDADILSVLEEVKSVLTRDSEHAGTNMDWQTTARDVVDYWADRIVQLHERLTSYNETGNATQLVVDVQQLSYTLLNPYLDYGASLDASGWELVASAIPRCASEATGLFNEPAFSALMTPQERLLKTSIDTVLQRLCGDFGALFAESTELRGTPASLELAQSWTAKVASLMEWLDWGAWLRCSEVCSRDVS</sequence>
<dbReference type="InterPro" id="IPR038921">
    <property type="entry name" value="YOR389W-like"/>
</dbReference>
<dbReference type="Proteomes" id="UP000054144">
    <property type="component" value="Unassembled WGS sequence"/>
</dbReference>
<protein>
    <submittedName>
        <fullName evidence="3">Uncharacterized protein</fullName>
    </submittedName>
</protein>
<dbReference type="OrthoDB" id="10261782at2759"/>
<feature type="chain" id="PRO_5012700815" evidence="2">
    <location>
        <begin position="16"/>
        <end position="483"/>
    </location>
</feature>
<evidence type="ECO:0000313" key="3">
    <source>
        <dbReference type="EMBL" id="KIY48301.1"/>
    </source>
</evidence>
<gene>
    <name evidence="3" type="ORF">FISHEDRAFT_43573</name>
</gene>
<reference evidence="3 4" key="1">
    <citation type="journal article" date="2015" name="Fungal Genet. Biol.">
        <title>Evolution of novel wood decay mechanisms in Agaricales revealed by the genome sequences of Fistulina hepatica and Cylindrobasidium torrendii.</title>
        <authorList>
            <person name="Floudas D."/>
            <person name="Held B.W."/>
            <person name="Riley R."/>
            <person name="Nagy L.G."/>
            <person name="Koehler G."/>
            <person name="Ransdell A.S."/>
            <person name="Younus H."/>
            <person name="Chow J."/>
            <person name="Chiniquy J."/>
            <person name="Lipzen A."/>
            <person name="Tritt A."/>
            <person name="Sun H."/>
            <person name="Haridas S."/>
            <person name="LaButti K."/>
            <person name="Ohm R.A."/>
            <person name="Kues U."/>
            <person name="Blanchette R.A."/>
            <person name="Grigoriev I.V."/>
            <person name="Minto R.E."/>
            <person name="Hibbett D.S."/>
        </authorList>
    </citation>
    <scope>NUCLEOTIDE SEQUENCE [LARGE SCALE GENOMIC DNA]</scope>
    <source>
        <strain evidence="3 4">ATCC 64428</strain>
    </source>
</reference>
<feature type="region of interest" description="Disordered" evidence="1">
    <location>
        <begin position="185"/>
        <end position="233"/>
    </location>
</feature>
<evidence type="ECO:0000313" key="4">
    <source>
        <dbReference type="Proteomes" id="UP000054144"/>
    </source>
</evidence>
<dbReference type="PANTHER" id="PTHR35204:SF1">
    <property type="entry name" value="ENTEROTOXIN"/>
    <property type="match status" value="1"/>
</dbReference>